<dbReference type="Proteomes" id="UP000000263">
    <property type="component" value="Chromosome"/>
</dbReference>
<dbReference type="PRINTS" id="PR00120">
    <property type="entry name" value="HATPASE"/>
</dbReference>
<keyword evidence="8 9" id="KW-0472">Membrane</keyword>
<keyword evidence="12" id="KW-1185">Reference proteome</keyword>
<evidence type="ECO:0000256" key="1">
    <source>
        <dbReference type="ARBA" id="ARBA00004141"/>
    </source>
</evidence>
<reference evidence="11 12" key="1">
    <citation type="submission" date="2007-08" db="EMBL/GenBank/DDBJ databases">
        <title>Complete sequence of Roseiflexus castenholzii DSM 13941.</title>
        <authorList>
            <consortium name="US DOE Joint Genome Institute"/>
            <person name="Copeland A."/>
            <person name="Lucas S."/>
            <person name="Lapidus A."/>
            <person name="Barry K."/>
            <person name="Glavina del Rio T."/>
            <person name="Dalin E."/>
            <person name="Tice H."/>
            <person name="Pitluck S."/>
            <person name="Thompson L.S."/>
            <person name="Brettin T."/>
            <person name="Bruce D."/>
            <person name="Detter J.C."/>
            <person name="Han C."/>
            <person name="Tapia R."/>
            <person name="Schmutz J."/>
            <person name="Larimer F."/>
            <person name="Land M."/>
            <person name="Hauser L."/>
            <person name="Kyrpides N."/>
            <person name="Mikhailova N."/>
            <person name="Bryant D.A."/>
            <person name="Hanada S."/>
            <person name="Tsukatani Y."/>
            <person name="Richardson P."/>
        </authorList>
    </citation>
    <scope>NUCLEOTIDE SEQUENCE [LARGE SCALE GENOMIC DNA]</scope>
    <source>
        <strain evidence="12">DSM 13941 / HLO8</strain>
    </source>
</reference>
<dbReference type="PRINTS" id="PR00119">
    <property type="entry name" value="CATATPASE"/>
</dbReference>
<proteinExistence type="inferred from homology"/>
<evidence type="ECO:0000259" key="10">
    <source>
        <dbReference type="SMART" id="SM00831"/>
    </source>
</evidence>
<evidence type="ECO:0000256" key="5">
    <source>
        <dbReference type="ARBA" id="ARBA00022840"/>
    </source>
</evidence>
<sequence length="1186" mass="127455">MMPTDLAVQPSSPPAILGVADLLPVLERAFAQGGTFRDMLVALSEHRPCLISGAALREALDACHVRQALDEFLPYPQVVESLDEVYVTQSGNQSVIELHFAQPHAIPQSTPIGTVTVQIDRTLTLSIDERGDVTLKPGDMRLRWLGMTEPLLVRLRRIDGPQGAQDVVQVSAGNVLSQTTPLSVLTVPTAPAPAIAIAPPPPPAPAAPPVTITVVVVHRLPGRVRLRPDGLYRNPAQKERIERRLARQPGIRAVAANIRTGTVLVHFDATMSIEEVQARLVQALTGAEEADPRQPQHPWHTMPVAEVAQILGASLNNGLDPIAARQRLHELGANALPDIHRRSTFSMLIEQFSSLPVALLGVSAILSIATGGVADGVVILSVVLINAGIGFFTEHWAEQTIAGLSHSARPVARVVRGGIEHDLPGEELVPGDVVVLKRGMPVPADARLIEADDLTVDESALTGESIPVAKRADVTLGRETPLGSRANMVYRGATVTGGGGRALVVATGATTEVGQIQRMLTETEQPETPLQRQLRTLGSQLALLSLAICGGVFVIGLLRGHGFLMMLKTSVSLAVAAIPEGLPTVATTTLALGLRRLERQNILVRRLVAVETLGAAQDVCLDKTGTITLNQMTLVTVFAGRHLYRHEEATFRRDEDGTNGARTGELAYLLQLTALCSEVRIEMTNGSLRLQGTPTEIALVQAAFDAGIDVAALRRRHPLLRAQPRSEQRGYMVTWHADDDHELLAIKGAPDQVLAMCNRHLCDGVVQPLLERDRVRIVTENERMAGQALRVLGVAYAYGSDPPEERRDLIWVGLAGIADPPRPGMRELMARFRAAGLHPIIVTGDQSATAHAIARQIGLRHDGRLEGLDAAQLEHIPPDVLRSLAQRIDIFSRVSPAHKLRIVQALQRAGRVVAMTGDGINDGPALRAADIGIAMGRDGSQLAQEVADIVIRDDNLQTIIVAIEQGRTIYDDIKKAVHFILASNASEIAVTLIATAIGIGEPFNPIQLLWINLVTDIFPELALGVELPEADVMARPPRDPHAPMFSRADLQNIGIEGMVLTASTLVVYGIGLSRYGIGPRASTMAFSTITTAQLLHALSCRSERHSIFARGACPPNPYMPLAVGSGLGLQAMATLLPGLRGILGTMPLGPLDWVIVAGAAIVPLIVNEIKKEIVHARFREETHEER</sequence>
<dbReference type="Pfam" id="PF00690">
    <property type="entry name" value="Cation_ATPase_N"/>
    <property type="match status" value="1"/>
</dbReference>
<evidence type="ECO:0000256" key="6">
    <source>
        <dbReference type="ARBA" id="ARBA00022967"/>
    </source>
</evidence>
<dbReference type="GO" id="GO:0005886">
    <property type="term" value="C:plasma membrane"/>
    <property type="evidence" value="ECO:0007669"/>
    <property type="project" value="TreeGrafter"/>
</dbReference>
<keyword evidence="5" id="KW-0067">ATP-binding</keyword>
<dbReference type="Gene3D" id="2.70.150.10">
    <property type="entry name" value="Calcium-transporting ATPase, cytoplasmic transduction domain A"/>
    <property type="match status" value="1"/>
</dbReference>
<dbReference type="GO" id="GO:0005524">
    <property type="term" value="F:ATP binding"/>
    <property type="evidence" value="ECO:0007669"/>
    <property type="project" value="UniProtKB-KW"/>
</dbReference>
<dbReference type="SUPFAM" id="SSF81665">
    <property type="entry name" value="Calcium ATPase, transmembrane domain M"/>
    <property type="match status" value="1"/>
</dbReference>
<keyword evidence="6" id="KW-1278">Translocase</keyword>
<protein>
    <submittedName>
        <fullName evidence="11">ATPase, P-type (Transporting), HAD superfamily, subfamily IC</fullName>
    </submittedName>
</protein>
<dbReference type="InterPro" id="IPR018303">
    <property type="entry name" value="ATPase_P-typ_P_site"/>
</dbReference>
<keyword evidence="7 9" id="KW-1133">Transmembrane helix</keyword>
<dbReference type="InterPro" id="IPR044492">
    <property type="entry name" value="P_typ_ATPase_HD_dom"/>
</dbReference>
<gene>
    <name evidence="11" type="ordered locus">Rcas_1563</name>
</gene>
<dbReference type="PANTHER" id="PTHR43294">
    <property type="entry name" value="SODIUM/POTASSIUM-TRANSPORTING ATPASE SUBUNIT ALPHA"/>
    <property type="match status" value="1"/>
</dbReference>
<dbReference type="InterPro" id="IPR004014">
    <property type="entry name" value="ATPase_P-typ_cation-transptr_N"/>
</dbReference>
<dbReference type="SUPFAM" id="SSF81653">
    <property type="entry name" value="Calcium ATPase, transduction domain A"/>
    <property type="match status" value="1"/>
</dbReference>
<dbReference type="EMBL" id="CP000804">
    <property type="protein sequence ID" value="ABU57656.1"/>
    <property type="molecule type" value="Genomic_DNA"/>
</dbReference>
<dbReference type="GO" id="GO:0030007">
    <property type="term" value="P:intracellular potassium ion homeostasis"/>
    <property type="evidence" value="ECO:0007669"/>
    <property type="project" value="TreeGrafter"/>
</dbReference>
<dbReference type="Pfam" id="PF13246">
    <property type="entry name" value="Cation_ATPase"/>
    <property type="match status" value="1"/>
</dbReference>
<dbReference type="InterPro" id="IPR023298">
    <property type="entry name" value="ATPase_P-typ_TM_dom_sf"/>
</dbReference>
<dbReference type="GO" id="GO:0046872">
    <property type="term" value="F:metal ion binding"/>
    <property type="evidence" value="ECO:0007669"/>
    <property type="project" value="InterPro"/>
</dbReference>
<evidence type="ECO:0000313" key="11">
    <source>
        <dbReference type="EMBL" id="ABU57656.1"/>
    </source>
</evidence>
<dbReference type="InterPro" id="IPR006068">
    <property type="entry name" value="ATPase_P-typ_cation-transptr_C"/>
</dbReference>
<dbReference type="InterPro" id="IPR059000">
    <property type="entry name" value="ATPase_P-type_domA"/>
</dbReference>
<dbReference type="GO" id="GO:0006883">
    <property type="term" value="P:intracellular sodium ion homeostasis"/>
    <property type="evidence" value="ECO:0007669"/>
    <property type="project" value="TreeGrafter"/>
</dbReference>
<dbReference type="GO" id="GO:0036376">
    <property type="term" value="P:sodium ion export across plasma membrane"/>
    <property type="evidence" value="ECO:0007669"/>
    <property type="project" value="TreeGrafter"/>
</dbReference>
<dbReference type="eggNOG" id="COG0474">
    <property type="taxonomic scope" value="Bacteria"/>
</dbReference>
<dbReference type="RefSeq" id="WP_012120084.1">
    <property type="nucleotide sequence ID" value="NC_009767.1"/>
</dbReference>
<keyword evidence="4" id="KW-0547">Nucleotide-binding</keyword>
<dbReference type="GO" id="GO:1902600">
    <property type="term" value="P:proton transmembrane transport"/>
    <property type="evidence" value="ECO:0007669"/>
    <property type="project" value="TreeGrafter"/>
</dbReference>
<organism evidence="11 12">
    <name type="scientific">Roseiflexus castenholzii (strain DSM 13941 / HLO8)</name>
    <dbReference type="NCBI Taxonomy" id="383372"/>
    <lineage>
        <taxon>Bacteria</taxon>
        <taxon>Bacillati</taxon>
        <taxon>Chloroflexota</taxon>
        <taxon>Chloroflexia</taxon>
        <taxon>Chloroflexales</taxon>
        <taxon>Roseiflexineae</taxon>
        <taxon>Roseiflexaceae</taxon>
        <taxon>Roseiflexus</taxon>
    </lineage>
</organism>
<dbReference type="InterPro" id="IPR006121">
    <property type="entry name" value="HMA_dom"/>
</dbReference>
<dbReference type="InterPro" id="IPR050510">
    <property type="entry name" value="Cation_transp_ATPase_P-type"/>
</dbReference>
<dbReference type="Pfam" id="PF00122">
    <property type="entry name" value="E1-E2_ATPase"/>
    <property type="match status" value="1"/>
</dbReference>
<dbReference type="Pfam" id="PF00689">
    <property type="entry name" value="Cation_ATPase_C"/>
    <property type="match status" value="1"/>
</dbReference>
<dbReference type="InterPro" id="IPR023214">
    <property type="entry name" value="HAD_sf"/>
</dbReference>
<evidence type="ECO:0000256" key="8">
    <source>
        <dbReference type="ARBA" id="ARBA00023136"/>
    </source>
</evidence>
<evidence type="ECO:0000256" key="4">
    <source>
        <dbReference type="ARBA" id="ARBA00022741"/>
    </source>
</evidence>
<dbReference type="GO" id="GO:0005391">
    <property type="term" value="F:P-type sodium:potassium-exchanging transporter activity"/>
    <property type="evidence" value="ECO:0007669"/>
    <property type="project" value="TreeGrafter"/>
</dbReference>
<dbReference type="SUPFAM" id="SSF81660">
    <property type="entry name" value="Metal cation-transporting ATPase, ATP-binding domain N"/>
    <property type="match status" value="1"/>
</dbReference>
<dbReference type="SFLD" id="SFLDG00002">
    <property type="entry name" value="C1.7:_P-type_atpase_like"/>
    <property type="match status" value="1"/>
</dbReference>
<evidence type="ECO:0000256" key="3">
    <source>
        <dbReference type="ARBA" id="ARBA00022692"/>
    </source>
</evidence>
<keyword evidence="3 9" id="KW-0812">Transmembrane</keyword>
<dbReference type="SUPFAM" id="SSF56784">
    <property type="entry name" value="HAD-like"/>
    <property type="match status" value="1"/>
</dbReference>
<dbReference type="Gene3D" id="3.40.50.1000">
    <property type="entry name" value="HAD superfamily/HAD-like"/>
    <property type="match status" value="1"/>
</dbReference>
<dbReference type="InterPro" id="IPR036412">
    <property type="entry name" value="HAD-like_sf"/>
</dbReference>
<dbReference type="PANTHER" id="PTHR43294:SF20">
    <property type="entry name" value="P-TYPE ATPASE"/>
    <property type="match status" value="1"/>
</dbReference>
<dbReference type="InterPro" id="IPR008250">
    <property type="entry name" value="ATPase_P-typ_transduc_dom_A_sf"/>
</dbReference>
<dbReference type="STRING" id="383372.Rcas_1563"/>
<dbReference type="SFLD" id="SFLDF00027">
    <property type="entry name" value="p-type_atpase"/>
    <property type="match status" value="1"/>
</dbReference>
<dbReference type="GO" id="GO:1990573">
    <property type="term" value="P:potassium ion import across plasma membrane"/>
    <property type="evidence" value="ECO:0007669"/>
    <property type="project" value="TreeGrafter"/>
</dbReference>
<dbReference type="CDD" id="cd00371">
    <property type="entry name" value="HMA"/>
    <property type="match status" value="1"/>
</dbReference>
<accession>A7NJI6</accession>
<evidence type="ECO:0000256" key="2">
    <source>
        <dbReference type="ARBA" id="ARBA00005675"/>
    </source>
</evidence>
<dbReference type="HOGENOM" id="CLU_002360_3_0_0"/>
<dbReference type="InterPro" id="IPR023299">
    <property type="entry name" value="ATPase_P-typ_cyto_dom_N"/>
</dbReference>
<dbReference type="Pfam" id="PF19991">
    <property type="entry name" value="HMA_2"/>
    <property type="match status" value="1"/>
</dbReference>
<dbReference type="PROSITE" id="PS00154">
    <property type="entry name" value="ATPASE_E1_E2"/>
    <property type="match status" value="1"/>
</dbReference>
<feature type="transmembrane region" description="Helical" evidence="9">
    <location>
        <begin position="357"/>
        <end position="385"/>
    </location>
</feature>
<dbReference type="GO" id="GO:0016887">
    <property type="term" value="F:ATP hydrolysis activity"/>
    <property type="evidence" value="ECO:0007669"/>
    <property type="project" value="InterPro"/>
</dbReference>
<dbReference type="Gene3D" id="1.20.1110.10">
    <property type="entry name" value="Calcium-transporting ATPase, transmembrane domain"/>
    <property type="match status" value="1"/>
</dbReference>
<dbReference type="Gene3D" id="3.40.1110.10">
    <property type="entry name" value="Calcium-transporting ATPase, cytoplasmic domain N"/>
    <property type="match status" value="1"/>
</dbReference>
<feature type="transmembrane region" description="Helical" evidence="9">
    <location>
        <begin position="541"/>
        <end position="559"/>
    </location>
</feature>
<dbReference type="KEGG" id="rca:Rcas_1563"/>
<evidence type="ECO:0000256" key="9">
    <source>
        <dbReference type="SAM" id="Phobius"/>
    </source>
</evidence>
<name>A7NJI6_ROSCS</name>
<dbReference type="SMART" id="SM00831">
    <property type="entry name" value="Cation_ATPase_N"/>
    <property type="match status" value="1"/>
</dbReference>
<evidence type="ECO:0000313" key="12">
    <source>
        <dbReference type="Proteomes" id="UP000000263"/>
    </source>
</evidence>
<feature type="domain" description="Cation-transporting P-type ATPase N-terminal" evidence="10">
    <location>
        <begin position="298"/>
        <end position="372"/>
    </location>
</feature>
<evidence type="ECO:0000256" key="7">
    <source>
        <dbReference type="ARBA" id="ARBA00022989"/>
    </source>
</evidence>
<comment type="similarity">
    <text evidence="2">Belongs to the cation transport ATPase (P-type) (TC 3.A.3) family. Type IIA subfamily.</text>
</comment>
<dbReference type="SFLD" id="SFLDS00003">
    <property type="entry name" value="Haloacid_Dehalogenase"/>
    <property type="match status" value="1"/>
</dbReference>
<dbReference type="AlphaFoldDB" id="A7NJI6"/>
<comment type="subcellular location">
    <subcellularLocation>
        <location evidence="1">Membrane</location>
        <topology evidence="1">Multi-pass membrane protein</topology>
    </subcellularLocation>
</comment>
<dbReference type="InterPro" id="IPR001757">
    <property type="entry name" value="P_typ_ATPase"/>
</dbReference>
<dbReference type="NCBIfam" id="TIGR01494">
    <property type="entry name" value="ATPase_P-type"/>
    <property type="match status" value="2"/>
</dbReference>